<gene>
    <name evidence="1" type="ORF">BCT74_06945</name>
</gene>
<evidence type="ECO:0008006" key="3">
    <source>
        <dbReference type="Google" id="ProtNLM"/>
    </source>
</evidence>
<evidence type="ECO:0000313" key="1">
    <source>
        <dbReference type="EMBL" id="PML55061.1"/>
    </source>
</evidence>
<dbReference type="Proteomes" id="UP000235746">
    <property type="component" value="Unassembled WGS sequence"/>
</dbReference>
<organism evidence="1 2">
    <name type="scientific">Vibrio lentus</name>
    <dbReference type="NCBI Taxonomy" id="136468"/>
    <lineage>
        <taxon>Bacteria</taxon>
        <taxon>Pseudomonadati</taxon>
        <taxon>Pseudomonadota</taxon>
        <taxon>Gammaproteobacteria</taxon>
        <taxon>Vibrionales</taxon>
        <taxon>Vibrionaceae</taxon>
        <taxon>Vibrio</taxon>
    </lineage>
</organism>
<reference evidence="2" key="1">
    <citation type="submission" date="2016-07" db="EMBL/GenBank/DDBJ databases">
        <title>Nontailed viruses are major unrecognized killers of bacteria in the ocean.</title>
        <authorList>
            <person name="Kauffman K."/>
            <person name="Hussain F."/>
            <person name="Yang J."/>
            <person name="Arevalo P."/>
            <person name="Brown J."/>
            <person name="Cutler M."/>
            <person name="Kelly L."/>
            <person name="Polz M.F."/>
        </authorList>
    </citation>
    <scope>NUCLEOTIDE SEQUENCE [LARGE SCALE GENOMIC DNA]</scope>
    <source>
        <strain evidence="2">10N.261.51.B8</strain>
    </source>
</reference>
<evidence type="ECO:0000313" key="2">
    <source>
        <dbReference type="Proteomes" id="UP000235746"/>
    </source>
</evidence>
<dbReference type="RefSeq" id="WP_102578703.1">
    <property type="nucleotide sequence ID" value="NZ_MCYL01000024.1"/>
</dbReference>
<accession>A0A2N7IDI2</accession>
<proteinExistence type="predicted"/>
<dbReference type="EMBL" id="MCYL01000024">
    <property type="protein sequence ID" value="PML55061.1"/>
    <property type="molecule type" value="Genomic_DNA"/>
</dbReference>
<name>A0A2N7IDI2_9VIBR</name>
<dbReference type="AlphaFoldDB" id="A0A2N7IDI2"/>
<comment type="caution">
    <text evidence="1">The sequence shown here is derived from an EMBL/GenBank/DDBJ whole genome shotgun (WGS) entry which is preliminary data.</text>
</comment>
<sequence>MNTKQELVIAILDYLNELEVRATYGAVAEVLGVLPRSVGQQFLGEKRPYASWVVREDTGLPTDYLEEQLHPKILSKKSIIKSGAVLRRNMRLDKDT</sequence>
<protein>
    <recommendedName>
        <fullName evidence="3">Methylated-DNA-[protein]-cysteine S-methyltransferase DNA binding domain-containing protein</fullName>
    </recommendedName>
</protein>